<dbReference type="Proteomes" id="UP000008080">
    <property type="component" value="Chromosome"/>
</dbReference>
<dbReference type="SUPFAM" id="SSF55681">
    <property type="entry name" value="Class II aaRS and biotin synthetases"/>
    <property type="match status" value="1"/>
</dbReference>
<accession>Q6MKZ6</accession>
<organism evidence="1 2">
    <name type="scientific">Bdellovibrio bacteriovorus (strain ATCC 15356 / DSM 50701 / NCIMB 9529 / HD100)</name>
    <dbReference type="NCBI Taxonomy" id="264462"/>
    <lineage>
        <taxon>Bacteria</taxon>
        <taxon>Pseudomonadati</taxon>
        <taxon>Bdellovibrionota</taxon>
        <taxon>Bdellovibrionia</taxon>
        <taxon>Bdellovibrionales</taxon>
        <taxon>Pseudobdellovibrionaceae</taxon>
        <taxon>Bdellovibrio</taxon>
    </lineage>
</organism>
<evidence type="ECO:0000313" key="2">
    <source>
        <dbReference type="Proteomes" id="UP000008080"/>
    </source>
</evidence>
<dbReference type="InterPro" id="IPR045864">
    <property type="entry name" value="aa-tRNA-synth_II/BPL/LPL"/>
</dbReference>
<protein>
    <recommendedName>
        <fullName evidence="3">DUF366 domain-containing protein</fullName>
    </recommendedName>
</protein>
<dbReference type="eggNOG" id="COG2029">
    <property type="taxonomic scope" value="Bacteria"/>
</dbReference>
<dbReference type="HOGENOM" id="CLU_113977_0_0_7"/>
<dbReference type="Pfam" id="PF04017">
    <property type="entry name" value="DUF366"/>
    <property type="match status" value="1"/>
</dbReference>
<dbReference type="PIRSF" id="PIRSF006503">
    <property type="entry name" value="UCP006503"/>
    <property type="match status" value="1"/>
</dbReference>
<proteinExistence type="predicted"/>
<name>Q6MKZ6_BDEBA</name>
<dbReference type="KEGG" id="bba:Bd2230"/>
<reference evidence="1 2" key="1">
    <citation type="journal article" date="2004" name="Science">
        <title>A predator unmasked: life cycle of Bdellovibrio bacteriovorus from a genomic perspective.</title>
        <authorList>
            <person name="Rendulic S."/>
            <person name="Jagtap P."/>
            <person name="Rosinus A."/>
            <person name="Eppinger M."/>
            <person name="Baar C."/>
            <person name="Lanz C."/>
            <person name="Keller H."/>
            <person name="Lambert C."/>
            <person name="Evans K.J."/>
            <person name="Goesmann A."/>
            <person name="Meyer F."/>
            <person name="Sockett R.E."/>
            <person name="Schuster S.C."/>
        </authorList>
    </citation>
    <scope>NUCLEOTIDE SEQUENCE [LARGE SCALE GENOMIC DNA]</scope>
    <source>
        <strain evidence="2">ATCC 15356 / DSM 50701 / NCIMB 9529 / HD100</strain>
    </source>
</reference>
<dbReference type="AlphaFoldDB" id="Q6MKZ6"/>
<evidence type="ECO:0000313" key="1">
    <source>
        <dbReference type="EMBL" id="CAE80061.1"/>
    </source>
</evidence>
<sequence>MRMETSFIEKKFAYDGSQLRSLFAYLDHGILGPSIVSWVGACSIPFDHMVDGEDLLEKAVIQSDEMLHFIIEVFDRDLFSGVALQRLFASIAKDYVQTHGKGLLTGKSVRRDGDDIYLDTKKLSISIATRSPVSVMVHFAMNVTNKGTPVETLSLQDLQLDPVRVAEDLMSLFRREFESITIATQKVRPVP</sequence>
<evidence type="ECO:0008006" key="3">
    <source>
        <dbReference type="Google" id="ProtNLM"/>
    </source>
</evidence>
<keyword evidence="2" id="KW-1185">Reference proteome</keyword>
<dbReference type="EMBL" id="BX842652">
    <property type="protein sequence ID" value="CAE80061.1"/>
    <property type="molecule type" value="Genomic_DNA"/>
</dbReference>
<dbReference type="InterPro" id="IPR007162">
    <property type="entry name" value="DUF366"/>
</dbReference>
<dbReference type="Gene3D" id="3.30.930.10">
    <property type="entry name" value="Bira Bifunctional Protein, Domain 2"/>
    <property type="match status" value="1"/>
</dbReference>
<gene>
    <name evidence="1" type="ordered locus">Bd2230</name>
</gene>
<dbReference type="STRING" id="264462.Bd2230"/>